<feature type="signal peptide" evidence="1">
    <location>
        <begin position="1"/>
        <end position="19"/>
    </location>
</feature>
<evidence type="ECO:0000313" key="2">
    <source>
        <dbReference type="EMBL" id="KAJ4403048.1"/>
    </source>
</evidence>
<gene>
    <name evidence="2" type="ORF">N0V91_006795</name>
</gene>
<proteinExistence type="predicted"/>
<keyword evidence="3" id="KW-1185">Reference proteome</keyword>
<protein>
    <submittedName>
        <fullName evidence="2">Uncharacterized protein</fullName>
    </submittedName>
</protein>
<dbReference type="AlphaFoldDB" id="A0A9W8ZCP7"/>
<reference evidence="2" key="1">
    <citation type="submission" date="2022-10" db="EMBL/GenBank/DDBJ databases">
        <title>Tapping the CABI collections for fungal endophytes: first genome assemblies for Collariella, Neodidymelliopsis, Ascochyta clinopodiicola, Didymella pomorum, Didymosphaeria variabile, Neocosmospora piperis and Neocucurbitaria cava.</title>
        <authorList>
            <person name="Hill R."/>
        </authorList>
    </citation>
    <scope>NUCLEOTIDE SEQUENCE</scope>
    <source>
        <strain evidence="2">IMI 355091</strain>
    </source>
</reference>
<evidence type="ECO:0000256" key="1">
    <source>
        <dbReference type="SAM" id="SignalP"/>
    </source>
</evidence>
<dbReference type="Proteomes" id="UP001140510">
    <property type="component" value="Unassembled WGS sequence"/>
</dbReference>
<comment type="caution">
    <text evidence="2">The sequence shown here is derived from an EMBL/GenBank/DDBJ whole genome shotgun (WGS) entry which is preliminary data.</text>
</comment>
<dbReference type="OrthoDB" id="3797981at2759"/>
<sequence>MKATTLVLGAFGLTGLTAGQNGNDPLILNNRTALHVSVPHTPSSVRSNTFIRPTTSIECWRNGYPCGQNGGQQSQRLVADFIVPTPALNARVPPSEFFSTRTDIQVPGVTEVPHEMPLDTLAPVPEPTGEGSMDILPIPTSLGGEPPKHHAPPTGEAIVLVLPITSSMPAQDNSLVTTSLPYDPYSTWPSRWRGATSEVVAAPSETPDCNLHFCPTGTVNSTSTLPPTPQPTIPGPAEPSTTMPVVFTSSHFAIPPDPSSPIVQTSTSSLSAPEMSSLPINTAPGIIQAPLLTSAPSTSSLPSMSIPEDIQERLVYCGTDKCVTVKMADLTSCHGTPTPRSGLLATSEFTAPVSALTTATREPITVMIDCKRHHCLGIETVYTITPTPTPYTYPIVPATSGFAIPPEVTPVGEPRAVFVPIEFWRGHNEPVVPNASKTLGGVHGPIQRRSSFAPKPSVATDSPCYRHYCPSGFTPKPAPTTMMTTSKPVPPVESASLYFPTAPPSFETFAA</sequence>
<organism evidence="2 3">
    <name type="scientific">Didymella pomorum</name>
    <dbReference type="NCBI Taxonomy" id="749634"/>
    <lineage>
        <taxon>Eukaryota</taxon>
        <taxon>Fungi</taxon>
        <taxon>Dikarya</taxon>
        <taxon>Ascomycota</taxon>
        <taxon>Pezizomycotina</taxon>
        <taxon>Dothideomycetes</taxon>
        <taxon>Pleosporomycetidae</taxon>
        <taxon>Pleosporales</taxon>
        <taxon>Pleosporineae</taxon>
        <taxon>Didymellaceae</taxon>
        <taxon>Didymella</taxon>
    </lineage>
</organism>
<accession>A0A9W8ZCP7</accession>
<evidence type="ECO:0000313" key="3">
    <source>
        <dbReference type="Proteomes" id="UP001140510"/>
    </source>
</evidence>
<keyword evidence="1" id="KW-0732">Signal</keyword>
<feature type="chain" id="PRO_5040747692" evidence="1">
    <location>
        <begin position="20"/>
        <end position="511"/>
    </location>
</feature>
<name>A0A9W8ZCP7_9PLEO</name>
<dbReference type="EMBL" id="JAPEVA010000055">
    <property type="protein sequence ID" value="KAJ4403048.1"/>
    <property type="molecule type" value="Genomic_DNA"/>
</dbReference>